<dbReference type="PANTHER" id="PTHR11614">
    <property type="entry name" value="PHOSPHOLIPASE-RELATED"/>
    <property type="match status" value="1"/>
</dbReference>
<accession>A0AAF0EP29</accession>
<dbReference type="InterPro" id="IPR051044">
    <property type="entry name" value="MAG_DAG_Lipase"/>
</dbReference>
<name>A0AAF0EP29_9BASI</name>
<dbReference type="Pfam" id="PF01501">
    <property type="entry name" value="Glyco_transf_8"/>
    <property type="match status" value="1"/>
</dbReference>
<dbReference type="Gene3D" id="3.90.550.10">
    <property type="entry name" value="Spore Coat Polysaccharide Biosynthesis Protein SpsA, Chain A"/>
    <property type="match status" value="1"/>
</dbReference>
<evidence type="ECO:0000313" key="5">
    <source>
        <dbReference type="Proteomes" id="UP001213623"/>
    </source>
</evidence>
<evidence type="ECO:0000313" key="4">
    <source>
        <dbReference type="EMBL" id="WFD28053.1"/>
    </source>
</evidence>
<proteinExistence type="predicted"/>
<keyword evidence="5" id="KW-1185">Reference proteome</keyword>
<comment type="catalytic activity">
    <reaction evidence="2">
        <text>a monoacylglycerol + H2O = glycerol + a fatty acid + H(+)</text>
        <dbReference type="Rhea" id="RHEA:15245"/>
        <dbReference type="ChEBI" id="CHEBI:15377"/>
        <dbReference type="ChEBI" id="CHEBI:15378"/>
        <dbReference type="ChEBI" id="CHEBI:17408"/>
        <dbReference type="ChEBI" id="CHEBI:17754"/>
        <dbReference type="ChEBI" id="CHEBI:28868"/>
    </reaction>
</comment>
<comment type="catalytic activity">
    <reaction evidence="1">
        <text>a diacylglycerol + H2O = a monoacylglycerol + a fatty acid + H(+)</text>
        <dbReference type="Rhea" id="RHEA:32731"/>
        <dbReference type="ChEBI" id="CHEBI:15377"/>
        <dbReference type="ChEBI" id="CHEBI:15378"/>
        <dbReference type="ChEBI" id="CHEBI:17408"/>
        <dbReference type="ChEBI" id="CHEBI:18035"/>
        <dbReference type="ChEBI" id="CHEBI:28868"/>
    </reaction>
</comment>
<dbReference type="AlphaFoldDB" id="A0AAF0EP29"/>
<feature type="domain" description="Serine aminopeptidase S33" evidence="3">
    <location>
        <begin position="48"/>
        <end position="309"/>
    </location>
</feature>
<dbReference type="EMBL" id="CP119896">
    <property type="protein sequence ID" value="WFD28053.1"/>
    <property type="molecule type" value="Genomic_DNA"/>
</dbReference>
<dbReference type="Proteomes" id="UP001213623">
    <property type="component" value="Chromosome 5"/>
</dbReference>
<organism evidence="4 5">
    <name type="scientific">Malassezia nana</name>
    <dbReference type="NCBI Taxonomy" id="180528"/>
    <lineage>
        <taxon>Eukaryota</taxon>
        <taxon>Fungi</taxon>
        <taxon>Dikarya</taxon>
        <taxon>Basidiomycota</taxon>
        <taxon>Ustilaginomycotina</taxon>
        <taxon>Malasseziomycetes</taxon>
        <taxon>Malasseziales</taxon>
        <taxon>Malasseziaceae</taxon>
        <taxon>Malassezia</taxon>
    </lineage>
</organism>
<dbReference type="InterPro" id="IPR029044">
    <property type="entry name" value="Nucleotide-diphossugar_trans"/>
</dbReference>
<evidence type="ECO:0000256" key="1">
    <source>
        <dbReference type="ARBA" id="ARBA00047591"/>
    </source>
</evidence>
<dbReference type="GO" id="GO:0016757">
    <property type="term" value="F:glycosyltransferase activity"/>
    <property type="evidence" value="ECO:0007669"/>
    <property type="project" value="InterPro"/>
</dbReference>
<sequence length="582" mass="65948">MAGQYRVSYPVSNPGTQQQEWYTLREGVEAPFFLSHWFPTSATGELIQPKAAIAFVHGFADYCQRYSGVFQAFAERGYQVSGFDQFGFGSTWYESPERATTHGWTSWPEQMADIAAMIRLVRTRLDKRWGEGVVPIYLLGHSMGGGLVSAFFTRDADSPPSEDVKQLVSGAMLSAPWLDIHFPIPSTLATMLLRPLLTLFPRLRLPLGPLSDDLSRDAQLCEANRQDPLSSTNVHVRCLLGPLAGGPKIVQEEYKRWPEHLPLLICHGTGDRVTQWAFSERLYQNLKKEGRPVRLVSFEGFYHEGFFEPGDDKVKFATAFWDLMQYQTRYPLVVMVTDGVDASTRSILSRMGCVLRDVAVWDVATDTDTVAQARFVNVWTKLRALELYEYDRVVLVDSDMLVRQNMDELMDLSLASHALAASLACTCNPNQIATYPETWVPENCGFALRPHPPSSTALRHETHHRFNGGLIVLDPDHARTAQLHDYVRRESERVRQYRFPDQDLLSDAFHGTILLLPWYYNALKTLRRCHPDLWDDREVRNIHYILEYVVPTHTANHGTRVRGQPAILTGTSMPCGGTPTGR</sequence>
<dbReference type="InterPro" id="IPR022742">
    <property type="entry name" value="Hydrolase_4"/>
</dbReference>
<dbReference type="SUPFAM" id="SSF53474">
    <property type="entry name" value="alpha/beta-Hydrolases"/>
    <property type="match status" value="1"/>
</dbReference>
<evidence type="ECO:0000256" key="2">
    <source>
        <dbReference type="ARBA" id="ARBA00048461"/>
    </source>
</evidence>
<dbReference type="InterPro" id="IPR029058">
    <property type="entry name" value="AB_hydrolase_fold"/>
</dbReference>
<evidence type="ECO:0000259" key="3">
    <source>
        <dbReference type="Pfam" id="PF12146"/>
    </source>
</evidence>
<dbReference type="InterPro" id="IPR002495">
    <property type="entry name" value="Glyco_trans_8"/>
</dbReference>
<gene>
    <name evidence="4" type="ORF">MNAN1_003061</name>
</gene>
<dbReference type="Pfam" id="PF12146">
    <property type="entry name" value="Hydrolase_4"/>
    <property type="match status" value="1"/>
</dbReference>
<protein>
    <submittedName>
        <fullName evidence="4">Acylglycerol lipase</fullName>
        <ecNumber evidence="4">3.1.1.23</ecNumber>
    </submittedName>
</protein>
<dbReference type="Gene3D" id="3.40.50.1820">
    <property type="entry name" value="alpha/beta hydrolase"/>
    <property type="match status" value="1"/>
</dbReference>
<reference evidence="4" key="1">
    <citation type="submission" date="2023-03" db="EMBL/GenBank/DDBJ databases">
        <title>Mating type loci evolution in Malassezia.</title>
        <authorList>
            <person name="Coelho M.A."/>
        </authorList>
    </citation>
    <scope>NUCLEOTIDE SEQUENCE</scope>
    <source>
        <strain evidence="4">CBS 9557</strain>
    </source>
</reference>
<dbReference type="GO" id="GO:0047372">
    <property type="term" value="F:monoacylglycerol lipase activity"/>
    <property type="evidence" value="ECO:0007669"/>
    <property type="project" value="UniProtKB-EC"/>
</dbReference>
<keyword evidence="4" id="KW-0378">Hydrolase</keyword>
<dbReference type="EC" id="3.1.1.23" evidence="4"/>
<dbReference type="SUPFAM" id="SSF53448">
    <property type="entry name" value="Nucleotide-diphospho-sugar transferases"/>
    <property type="match status" value="1"/>
</dbReference>